<keyword evidence="1" id="KW-0547">Nucleotide-binding</keyword>
<dbReference type="GO" id="GO:0003677">
    <property type="term" value="F:DNA binding"/>
    <property type="evidence" value="ECO:0007669"/>
    <property type="project" value="UniProtKB-KW"/>
</dbReference>
<dbReference type="Gene3D" id="1.25.40.10">
    <property type="entry name" value="Tetratricopeptide repeat domain"/>
    <property type="match status" value="1"/>
</dbReference>
<name>A0A7Y9J0N3_9ACTN</name>
<dbReference type="SUPFAM" id="SSF52540">
    <property type="entry name" value="P-loop containing nucleoside triphosphate hydrolases"/>
    <property type="match status" value="1"/>
</dbReference>
<proteinExistence type="predicted"/>
<dbReference type="SUPFAM" id="SSF48452">
    <property type="entry name" value="TPR-like"/>
    <property type="match status" value="1"/>
</dbReference>
<dbReference type="Pfam" id="PF00196">
    <property type="entry name" value="GerE"/>
    <property type="match status" value="1"/>
</dbReference>
<dbReference type="GO" id="GO:0006355">
    <property type="term" value="P:regulation of DNA-templated transcription"/>
    <property type="evidence" value="ECO:0007669"/>
    <property type="project" value="InterPro"/>
</dbReference>
<keyword evidence="4" id="KW-0238">DNA-binding</keyword>
<dbReference type="PRINTS" id="PR00038">
    <property type="entry name" value="HTHLUXR"/>
</dbReference>
<dbReference type="InterPro" id="IPR027417">
    <property type="entry name" value="P-loop_NTPase"/>
</dbReference>
<dbReference type="Gene3D" id="3.40.50.300">
    <property type="entry name" value="P-loop containing nucleotide triphosphate hydrolases"/>
    <property type="match status" value="1"/>
</dbReference>
<protein>
    <submittedName>
        <fullName evidence="4">DNA-binding NarL/FixJ family response regulator/RecA/RadA recombinase</fullName>
    </submittedName>
</protein>
<dbReference type="PROSITE" id="PS50043">
    <property type="entry name" value="HTH_LUXR_2"/>
    <property type="match status" value="1"/>
</dbReference>
<evidence type="ECO:0000259" key="3">
    <source>
        <dbReference type="PROSITE" id="PS50043"/>
    </source>
</evidence>
<gene>
    <name evidence="4" type="ORF">BJ968_001986</name>
</gene>
<dbReference type="InterPro" id="IPR016032">
    <property type="entry name" value="Sig_transdc_resp-reg_C-effctor"/>
</dbReference>
<dbReference type="EMBL" id="JACCBB010000001">
    <property type="protein sequence ID" value="NYD22446.1"/>
    <property type="molecule type" value="Genomic_DNA"/>
</dbReference>
<keyword evidence="5" id="KW-1185">Reference proteome</keyword>
<organism evidence="4 5">
    <name type="scientific">Kineococcus aurantiacus</name>
    <dbReference type="NCBI Taxonomy" id="37633"/>
    <lineage>
        <taxon>Bacteria</taxon>
        <taxon>Bacillati</taxon>
        <taxon>Actinomycetota</taxon>
        <taxon>Actinomycetes</taxon>
        <taxon>Kineosporiales</taxon>
        <taxon>Kineosporiaceae</taxon>
        <taxon>Kineococcus</taxon>
    </lineage>
</organism>
<feature type="domain" description="HTH luxR-type" evidence="3">
    <location>
        <begin position="845"/>
        <end position="910"/>
    </location>
</feature>
<keyword evidence="2" id="KW-0067">ATP-binding</keyword>
<dbReference type="SMART" id="SM00421">
    <property type="entry name" value="HTH_LUXR"/>
    <property type="match status" value="1"/>
</dbReference>
<dbReference type="Proteomes" id="UP000521922">
    <property type="component" value="Unassembled WGS sequence"/>
</dbReference>
<evidence type="ECO:0000313" key="4">
    <source>
        <dbReference type="EMBL" id="NYD22446.1"/>
    </source>
</evidence>
<dbReference type="InterPro" id="IPR041664">
    <property type="entry name" value="AAA_16"/>
</dbReference>
<sequence>MIGRERELARFDQLLTALRAGGGRGGAVLVEGEAGIGKTTLATAVARTAQDAGFLVLRCQGFESEAATGFTGLHELLHPVLDQVDALPPRQRSALLTALGLQVGPSPDRLLIGLAVLGLLEEAAAQRPVLLQVEDAHWLDASTAGVVAFVARRLGGAPVLLVATARRDATASASASALEEVAEVLPLGPLDDDDAQRLLDSLHPLEPDLGATARRRVLDEAHGNPLALREFAAALSGGTPLTSGPLPTTRRLERAFLDALAPLPASSRTMLLLAAAGEDLLVAELLDAAAALGLDPQDLDRLGREGLVTTTGERAQLRHPLVRSAVHGAASSAERFRVHQALAAASRDPGRAAWHRAAAVPDRDEAVAAELEAAGTLAAERGARSEAAAALRRAAELTPDPSQRATRLLSAAQYLRQAGATVEAAATLDAAAALVSAPQERFQVAYLRSMLGIAAGEAPHDTGRFVQEALQLDDELAADRTTDPAQRVVVLANAAFHAANQATDATWRRAVHDRLAALDAGFPHPLQQVALAVADPLAHPRVRDGLPRLLATFADEPYMLLALGQAAERLQDLPVAQAAWSRAAEAFHRAGSPGDEGQALNGLASVRLVRGQLAEALQDAENAHRTAVDVGMAMVAASASATAARALALTGRPGEAAEALGRVRAVGAVDAVPQVPAGASWAAGLIALQERRFEDALAELLDVGTYPLFAAWSVADLAEAAAGAGAPAQALDVLERVAPAAELFGSDHLRLLVHRARALLLDPAAEEHFVAALAAAERAEAPVELARTQLAYGEWLRREQRPVDARPVLAAAVGGFERRGARSLAERAAQELRAAGGAVRVGDVRPGSGAPLTAQELQIARLAAQGMSNKEIADQLYLSHRTVGAHLYKLFPKLGITSRARLRAALADLDLLGPSAG</sequence>
<dbReference type="CDD" id="cd06170">
    <property type="entry name" value="LuxR_C_like"/>
    <property type="match status" value="1"/>
</dbReference>
<dbReference type="InterPro" id="IPR011990">
    <property type="entry name" value="TPR-like_helical_dom_sf"/>
</dbReference>
<dbReference type="PANTHER" id="PTHR16305:SF35">
    <property type="entry name" value="TRANSCRIPTIONAL ACTIVATOR DOMAIN"/>
    <property type="match status" value="1"/>
</dbReference>
<dbReference type="RefSeq" id="WP_179751427.1">
    <property type="nucleotide sequence ID" value="NZ_BAAAGN010000004.1"/>
</dbReference>
<accession>A0A7Y9J0N3</accession>
<dbReference type="SUPFAM" id="SSF46894">
    <property type="entry name" value="C-terminal effector domain of the bipartite response regulators"/>
    <property type="match status" value="1"/>
</dbReference>
<evidence type="ECO:0000256" key="2">
    <source>
        <dbReference type="ARBA" id="ARBA00022840"/>
    </source>
</evidence>
<dbReference type="PANTHER" id="PTHR16305">
    <property type="entry name" value="TESTICULAR SOLUBLE ADENYLYL CYCLASE"/>
    <property type="match status" value="1"/>
</dbReference>
<evidence type="ECO:0000313" key="5">
    <source>
        <dbReference type="Proteomes" id="UP000521922"/>
    </source>
</evidence>
<dbReference type="GO" id="GO:0005737">
    <property type="term" value="C:cytoplasm"/>
    <property type="evidence" value="ECO:0007669"/>
    <property type="project" value="TreeGrafter"/>
</dbReference>
<dbReference type="AlphaFoldDB" id="A0A7Y9J0N3"/>
<dbReference type="GO" id="GO:0005524">
    <property type="term" value="F:ATP binding"/>
    <property type="evidence" value="ECO:0007669"/>
    <property type="project" value="UniProtKB-KW"/>
</dbReference>
<dbReference type="InterPro" id="IPR000792">
    <property type="entry name" value="Tscrpt_reg_LuxR_C"/>
</dbReference>
<dbReference type="Pfam" id="PF13191">
    <property type="entry name" value="AAA_16"/>
    <property type="match status" value="1"/>
</dbReference>
<dbReference type="InterPro" id="IPR036388">
    <property type="entry name" value="WH-like_DNA-bd_sf"/>
</dbReference>
<dbReference type="Gene3D" id="1.10.10.10">
    <property type="entry name" value="Winged helix-like DNA-binding domain superfamily/Winged helix DNA-binding domain"/>
    <property type="match status" value="1"/>
</dbReference>
<dbReference type="GO" id="GO:0004016">
    <property type="term" value="F:adenylate cyclase activity"/>
    <property type="evidence" value="ECO:0007669"/>
    <property type="project" value="TreeGrafter"/>
</dbReference>
<evidence type="ECO:0000256" key="1">
    <source>
        <dbReference type="ARBA" id="ARBA00022741"/>
    </source>
</evidence>
<comment type="caution">
    <text evidence="4">The sequence shown here is derived from an EMBL/GenBank/DDBJ whole genome shotgun (WGS) entry which is preliminary data.</text>
</comment>
<reference evidence="4 5" key="1">
    <citation type="submission" date="2020-07" db="EMBL/GenBank/DDBJ databases">
        <title>Sequencing the genomes of 1000 actinobacteria strains.</title>
        <authorList>
            <person name="Klenk H.-P."/>
        </authorList>
    </citation>
    <scope>NUCLEOTIDE SEQUENCE [LARGE SCALE GENOMIC DNA]</scope>
    <source>
        <strain evidence="4 5">DSM 7487</strain>
    </source>
</reference>